<dbReference type="AlphaFoldDB" id="A0A084W112"/>
<accession>A0A084W112</accession>
<dbReference type="VEuPathDB" id="VectorBase:ASIC011729"/>
<keyword evidence="3" id="KW-1185">Reference proteome</keyword>
<evidence type="ECO:0000313" key="1">
    <source>
        <dbReference type="EMBL" id="KFB43906.1"/>
    </source>
</evidence>
<dbReference type="Proteomes" id="UP000030765">
    <property type="component" value="Unassembled WGS sequence"/>
</dbReference>
<name>A0A084W112_ANOSI</name>
<reference evidence="1 3" key="1">
    <citation type="journal article" date="2014" name="BMC Genomics">
        <title>Genome sequence of Anopheles sinensis provides insight into genetics basis of mosquito competence for malaria parasites.</title>
        <authorList>
            <person name="Zhou D."/>
            <person name="Zhang D."/>
            <person name="Ding G."/>
            <person name="Shi L."/>
            <person name="Hou Q."/>
            <person name="Ye Y."/>
            <person name="Xu Y."/>
            <person name="Zhou H."/>
            <person name="Xiong C."/>
            <person name="Li S."/>
            <person name="Yu J."/>
            <person name="Hong S."/>
            <person name="Yu X."/>
            <person name="Zou P."/>
            <person name="Chen C."/>
            <person name="Chang X."/>
            <person name="Wang W."/>
            <person name="Lv Y."/>
            <person name="Sun Y."/>
            <person name="Ma L."/>
            <person name="Shen B."/>
            <person name="Zhu C."/>
        </authorList>
    </citation>
    <scope>NUCLEOTIDE SEQUENCE [LARGE SCALE GENOMIC DNA]</scope>
</reference>
<gene>
    <name evidence="1" type="ORF">ZHAS_00011729</name>
</gene>
<organism evidence="1">
    <name type="scientific">Anopheles sinensis</name>
    <name type="common">Mosquito</name>
    <dbReference type="NCBI Taxonomy" id="74873"/>
    <lineage>
        <taxon>Eukaryota</taxon>
        <taxon>Metazoa</taxon>
        <taxon>Ecdysozoa</taxon>
        <taxon>Arthropoda</taxon>
        <taxon>Hexapoda</taxon>
        <taxon>Insecta</taxon>
        <taxon>Pterygota</taxon>
        <taxon>Neoptera</taxon>
        <taxon>Endopterygota</taxon>
        <taxon>Diptera</taxon>
        <taxon>Nematocera</taxon>
        <taxon>Culicoidea</taxon>
        <taxon>Culicidae</taxon>
        <taxon>Anophelinae</taxon>
        <taxon>Anopheles</taxon>
    </lineage>
</organism>
<dbReference type="EMBL" id="KE525264">
    <property type="protein sequence ID" value="KFB43906.1"/>
    <property type="molecule type" value="Genomic_DNA"/>
</dbReference>
<reference evidence="2" key="2">
    <citation type="submission" date="2020-05" db="UniProtKB">
        <authorList>
            <consortium name="EnsemblMetazoa"/>
        </authorList>
    </citation>
    <scope>IDENTIFICATION</scope>
</reference>
<sequence>MTPVRRSGRRIRKSLNYPMRVFVWGCCRCATELPSTGRKRQTPDARCRMSVIQKGPERKKCQDSCGHPKAGCSLEQRPPRALPVVVVVVVVVAFACGERCPTAVGWGTSLEEKNGRSPVAIPNIAGGYRDHACVCCPC</sequence>
<dbReference type="EMBL" id="ATLV01019182">
    <property type="status" value="NOT_ANNOTATED_CDS"/>
    <property type="molecule type" value="Genomic_DNA"/>
</dbReference>
<protein>
    <submittedName>
        <fullName evidence="1 2">Uncharacterized protein</fullName>
    </submittedName>
</protein>
<evidence type="ECO:0000313" key="2">
    <source>
        <dbReference type="EnsemblMetazoa" id="ASIC011729-PA"/>
    </source>
</evidence>
<proteinExistence type="predicted"/>
<evidence type="ECO:0000313" key="3">
    <source>
        <dbReference type="Proteomes" id="UP000030765"/>
    </source>
</evidence>
<dbReference type="EnsemblMetazoa" id="ASIC011729-RA">
    <property type="protein sequence ID" value="ASIC011729-PA"/>
    <property type="gene ID" value="ASIC011729"/>
</dbReference>